<dbReference type="PANTHER" id="PTHR37422">
    <property type="entry name" value="TEICHURONIC ACID BIOSYNTHESIS PROTEIN TUAE"/>
    <property type="match status" value="1"/>
</dbReference>
<keyword evidence="7" id="KW-0436">Ligase</keyword>
<keyword evidence="4 5" id="KW-0472">Membrane</keyword>
<dbReference type="STRING" id="748449.Halha_2394"/>
<accession>L0KDW5</accession>
<dbReference type="AlphaFoldDB" id="L0KDW5"/>
<dbReference type="Proteomes" id="UP000010880">
    <property type="component" value="Chromosome"/>
</dbReference>
<evidence type="ECO:0000256" key="2">
    <source>
        <dbReference type="ARBA" id="ARBA00022692"/>
    </source>
</evidence>
<feature type="domain" description="O-antigen ligase-related" evidence="6">
    <location>
        <begin position="143"/>
        <end position="278"/>
    </location>
</feature>
<evidence type="ECO:0000256" key="5">
    <source>
        <dbReference type="SAM" id="Phobius"/>
    </source>
</evidence>
<keyword evidence="8" id="KW-1185">Reference proteome</keyword>
<feature type="transmembrane region" description="Helical" evidence="5">
    <location>
        <begin position="177"/>
        <end position="193"/>
    </location>
</feature>
<dbReference type="eggNOG" id="COG3307">
    <property type="taxonomic scope" value="Bacteria"/>
</dbReference>
<dbReference type="OrthoDB" id="9806320at2"/>
<comment type="subcellular location">
    <subcellularLocation>
        <location evidence="1">Membrane</location>
        <topology evidence="1">Multi-pass membrane protein</topology>
    </subcellularLocation>
</comment>
<dbReference type="GO" id="GO:0016020">
    <property type="term" value="C:membrane"/>
    <property type="evidence" value="ECO:0007669"/>
    <property type="project" value="UniProtKB-SubCell"/>
</dbReference>
<feature type="transmembrane region" description="Helical" evidence="5">
    <location>
        <begin position="50"/>
        <end position="67"/>
    </location>
</feature>
<evidence type="ECO:0000256" key="1">
    <source>
        <dbReference type="ARBA" id="ARBA00004141"/>
    </source>
</evidence>
<protein>
    <submittedName>
        <fullName evidence="7">Lipid A core-O-antigen ligase-like enyme</fullName>
    </submittedName>
</protein>
<name>L0KDW5_HALHC</name>
<dbReference type="RefSeq" id="WP_015327982.1">
    <property type="nucleotide sequence ID" value="NC_019978.1"/>
</dbReference>
<feature type="transmembrane region" description="Helical" evidence="5">
    <location>
        <begin position="303"/>
        <end position="321"/>
    </location>
</feature>
<evidence type="ECO:0000313" key="8">
    <source>
        <dbReference type="Proteomes" id="UP000010880"/>
    </source>
</evidence>
<gene>
    <name evidence="7" type="ordered locus">Halha_2394</name>
</gene>
<dbReference type="EMBL" id="CP003359">
    <property type="protein sequence ID" value="AGB42268.1"/>
    <property type="molecule type" value="Genomic_DNA"/>
</dbReference>
<evidence type="ECO:0000256" key="3">
    <source>
        <dbReference type="ARBA" id="ARBA00022989"/>
    </source>
</evidence>
<evidence type="ECO:0000256" key="4">
    <source>
        <dbReference type="ARBA" id="ARBA00023136"/>
    </source>
</evidence>
<dbReference type="PANTHER" id="PTHR37422:SF13">
    <property type="entry name" value="LIPOPOLYSACCHARIDE BIOSYNTHESIS PROTEIN PA4999-RELATED"/>
    <property type="match status" value="1"/>
</dbReference>
<evidence type="ECO:0000259" key="6">
    <source>
        <dbReference type="Pfam" id="PF04932"/>
    </source>
</evidence>
<keyword evidence="2 5" id="KW-0812">Transmembrane</keyword>
<feature type="transmembrane region" description="Helical" evidence="5">
    <location>
        <begin position="105"/>
        <end position="128"/>
    </location>
</feature>
<dbReference type="InterPro" id="IPR007016">
    <property type="entry name" value="O-antigen_ligase-rel_domated"/>
</dbReference>
<dbReference type="HOGENOM" id="CLU_033061_2_0_9"/>
<feature type="transmembrane region" description="Helical" evidence="5">
    <location>
        <begin position="140"/>
        <end position="165"/>
    </location>
</feature>
<evidence type="ECO:0000313" key="7">
    <source>
        <dbReference type="EMBL" id="AGB42268.1"/>
    </source>
</evidence>
<feature type="transmembrane region" description="Helical" evidence="5">
    <location>
        <begin position="26"/>
        <end position="44"/>
    </location>
</feature>
<sequence length="355" mass="40575">MVVLFWLVRIIITKDYKFTSLPLNKAMLLFLVSILVSGVDAWGIKFLDEVSSFILLVLFYFAIINTVDNLILIKKLAYTTLFSMLIGVGYGLYQKFYLDMPRVGSFSFALSFGEFTAIFLMFTISYLLWSKADNKQKGGLLFLTVIIALNLLFTKSRGAWLAFIGGLSSLVWLKDKRIIIIFLICLLVLPLLLPQEYISRFKSSFNVTTNRSNLGRIALWKGSWLMYKDHPINGVGIGRFSSIYSNQYRQPHTTSIDHAHNNWLHLLATTGTIGVLAFGYLIFKILKLLYYGYYKINESNWHLFVLASLAAVIVFNIEGLTQYNLGDTETSRFFWYLVSLNSIVINKLVREGAKE</sequence>
<dbReference type="KEGG" id="hhl:Halha_2394"/>
<feature type="transmembrane region" description="Helical" evidence="5">
    <location>
        <begin position="76"/>
        <end position="93"/>
    </location>
</feature>
<dbReference type="Pfam" id="PF04932">
    <property type="entry name" value="Wzy_C"/>
    <property type="match status" value="1"/>
</dbReference>
<keyword evidence="3 5" id="KW-1133">Transmembrane helix</keyword>
<organism evidence="7 8">
    <name type="scientific">Halobacteroides halobius (strain ATCC 35273 / DSM 5150 / MD-1)</name>
    <dbReference type="NCBI Taxonomy" id="748449"/>
    <lineage>
        <taxon>Bacteria</taxon>
        <taxon>Bacillati</taxon>
        <taxon>Bacillota</taxon>
        <taxon>Clostridia</taxon>
        <taxon>Halanaerobiales</taxon>
        <taxon>Halobacteroidaceae</taxon>
        <taxon>Halobacteroides</taxon>
    </lineage>
</organism>
<dbReference type="InterPro" id="IPR051533">
    <property type="entry name" value="WaaL-like"/>
</dbReference>
<proteinExistence type="predicted"/>
<reference evidence="8" key="1">
    <citation type="submission" date="2012-02" db="EMBL/GenBank/DDBJ databases">
        <title>The complete genome of Halobacteroides halobius DSM 5150.</title>
        <authorList>
            <person name="Lucas S."/>
            <person name="Copeland A."/>
            <person name="Lapidus A."/>
            <person name="Glavina del Rio T."/>
            <person name="Dalin E."/>
            <person name="Tice H."/>
            <person name="Bruce D."/>
            <person name="Goodwin L."/>
            <person name="Pitluck S."/>
            <person name="Peters L."/>
            <person name="Mikhailova N."/>
            <person name="Gu W."/>
            <person name="Kyrpides N."/>
            <person name="Mavromatis K."/>
            <person name="Ivanova N."/>
            <person name="Brettin T."/>
            <person name="Detter J.C."/>
            <person name="Han C."/>
            <person name="Larimer F."/>
            <person name="Land M."/>
            <person name="Hauser L."/>
            <person name="Markowitz V."/>
            <person name="Cheng J.-F."/>
            <person name="Hugenholtz P."/>
            <person name="Woyke T."/>
            <person name="Wu D."/>
            <person name="Tindall B."/>
            <person name="Pomrenke H."/>
            <person name="Brambilla E."/>
            <person name="Klenk H.-P."/>
            <person name="Eisen J.A."/>
        </authorList>
    </citation>
    <scope>NUCLEOTIDE SEQUENCE [LARGE SCALE GENOMIC DNA]</scope>
    <source>
        <strain evidence="8">ATCC 35273 / DSM 5150 / MD-1</strain>
    </source>
</reference>
<feature type="transmembrane region" description="Helical" evidence="5">
    <location>
        <begin position="263"/>
        <end position="283"/>
    </location>
</feature>
<dbReference type="GO" id="GO:0016874">
    <property type="term" value="F:ligase activity"/>
    <property type="evidence" value="ECO:0007669"/>
    <property type="project" value="UniProtKB-KW"/>
</dbReference>